<dbReference type="InterPro" id="IPR011583">
    <property type="entry name" value="Chitinase_II/V-like_cat"/>
</dbReference>
<feature type="domain" description="Beta/gamma crystallin 'Greek key'" evidence="6">
    <location>
        <begin position="319"/>
        <end position="363"/>
    </location>
</feature>
<dbReference type="Proteomes" id="UP000831290">
    <property type="component" value="Chromosome"/>
</dbReference>
<dbReference type="InterPro" id="IPR006584">
    <property type="entry name" value="Cellulose-bd_IV"/>
</dbReference>
<dbReference type="Gene3D" id="3.40.5.30">
    <property type="entry name" value="(Trans)glycosidases - domain 2"/>
    <property type="match status" value="1"/>
</dbReference>
<dbReference type="EMBL" id="CP094358">
    <property type="protein sequence ID" value="UOB18382.1"/>
    <property type="molecule type" value="Genomic_DNA"/>
</dbReference>
<keyword evidence="5" id="KW-0677">Repeat</keyword>
<evidence type="ECO:0000256" key="2">
    <source>
        <dbReference type="ARBA" id="ARBA00009646"/>
    </source>
</evidence>
<dbReference type="InterPro" id="IPR001064">
    <property type="entry name" value="Beta/gamma_crystallin"/>
</dbReference>
<feature type="domain" description="CBM6" evidence="7">
    <location>
        <begin position="412"/>
        <end position="532"/>
    </location>
</feature>
<keyword evidence="4" id="KW-0732">Signal</keyword>
<dbReference type="InterPro" id="IPR026444">
    <property type="entry name" value="Secre_tail"/>
</dbReference>
<proteinExistence type="inferred from homology"/>
<dbReference type="SUPFAM" id="SSF51445">
    <property type="entry name" value="(Trans)glycosidases"/>
    <property type="match status" value="1"/>
</dbReference>
<sequence>MIKDFYSLLRNTTFIFLLLFSSIAFSQRIVGYTTSWSGDPNQIDYDKLTHINYAFALPTSSGSIQAIENAWKLSSIVSQAHSKGVKVLIAIGGWELGDGGGNDSRFNILASTASGRTNFVNSVLSIIQQYGLDGADIDWEFPEPVNGAPDANYTALMSELATALHSRGLLLTAAVNGSAWAGDGISAEVFGFVDWLNIMAYDGGEGADHSPYSYAVSALNYYKGRGLPADKAVVGVPFYARPSWKTYSTLLAEGANPYSDTFNGDYYNGITTIKSKTSLVKQQGGGIMIWTIDQDVQGENSLLKAIADEMNLGNPDPTGVVTLYQHCPYDGYAIGLSEGSYTLAQLQAMGMSDNAISSIKVQSGYKATLYDGDNFTGDSLVKTSDDDCIDDDGFNDRLTSVIVSANTTGGSTVIEAENYSNMSGVQVEPCNEGGENVGYIDAGDWMAYAGINFPVSGNYLIEYRVASESGGGVLSADLNAGATVLGQLNVPSTGGWQNWTTISHTVYVTAGTHAFGIYASAGGWNLNWIKITSTSNVSARSMSSDLQETNPEEKLDTIEMFPNPATNELNINGIGRDEKVFITDFAGNQIKLNIINNTNNRLKLDVSSLPAGIYFIKAEGTSSTLKFIKN</sequence>
<keyword evidence="9" id="KW-0378">Hydrolase</keyword>
<gene>
    <name evidence="9" type="ORF">MQE35_03615</name>
</gene>
<dbReference type="Pfam" id="PF03422">
    <property type="entry name" value="CBM_6"/>
    <property type="match status" value="1"/>
</dbReference>
<dbReference type="PANTHER" id="PTHR11177">
    <property type="entry name" value="CHITINASE"/>
    <property type="match status" value="1"/>
</dbReference>
<feature type="domain" description="GH18" evidence="8">
    <location>
        <begin position="27"/>
        <end position="313"/>
    </location>
</feature>
<dbReference type="GO" id="GO:0030246">
    <property type="term" value="F:carbohydrate binding"/>
    <property type="evidence" value="ECO:0007669"/>
    <property type="project" value="InterPro"/>
</dbReference>
<dbReference type="SMART" id="SM00636">
    <property type="entry name" value="Glyco_18"/>
    <property type="match status" value="1"/>
</dbReference>
<comment type="catalytic activity">
    <reaction evidence="1">
        <text>Random endo-hydrolysis of N-acetyl-beta-D-glucosaminide (1-&gt;4)-beta-linkages in chitin and chitodextrins.</text>
        <dbReference type="EC" id="3.2.1.14"/>
    </reaction>
</comment>
<evidence type="ECO:0000259" key="6">
    <source>
        <dbReference type="PROSITE" id="PS50915"/>
    </source>
</evidence>
<reference evidence="9" key="1">
    <citation type="submission" date="2022-03" db="EMBL/GenBank/DDBJ databases">
        <title>Description of Abyssus ytuae gen. nov., sp. nov., a novel member of the family Flavobacteriaceae isolated from the sediment of Mariana Trench.</title>
        <authorList>
            <person name="Zhang J."/>
            <person name="Xu X."/>
        </authorList>
    </citation>
    <scope>NUCLEOTIDE SEQUENCE</scope>
    <source>
        <strain evidence="9">MT3330</strain>
    </source>
</reference>
<dbReference type="InterPro" id="IPR011024">
    <property type="entry name" value="G_crystallin-like"/>
</dbReference>
<evidence type="ECO:0000256" key="4">
    <source>
        <dbReference type="ARBA" id="ARBA00022729"/>
    </source>
</evidence>
<dbReference type="NCBIfam" id="TIGR04183">
    <property type="entry name" value="Por_Secre_tail"/>
    <property type="match status" value="1"/>
</dbReference>
<organism evidence="9 10">
    <name type="scientific">Abyssalbus ytuae</name>
    <dbReference type="NCBI Taxonomy" id="2926907"/>
    <lineage>
        <taxon>Bacteria</taxon>
        <taxon>Pseudomonadati</taxon>
        <taxon>Bacteroidota</taxon>
        <taxon>Flavobacteriia</taxon>
        <taxon>Flavobacteriales</taxon>
        <taxon>Flavobacteriaceae</taxon>
        <taxon>Abyssalbus</taxon>
    </lineage>
</organism>
<dbReference type="PROSITE" id="PS51175">
    <property type="entry name" value="CBM6"/>
    <property type="match status" value="1"/>
</dbReference>
<dbReference type="SMART" id="SM00606">
    <property type="entry name" value="CBD_IV"/>
    <property type="match status" value="1"/>
</dbReference>
<dbReference type="Gene3D" id="2.60.120.260">
    <property type="entry name" value="Galactose-binding domain-like"/>
    <property type="match status" value="1"/>
</dbReference>
<dbReference type="InterPro" id="IPR050314">
    <property type="entry name" value="Glycosyl_Hydrlase_18"/>
</dbReference>
<keyword evidence="10" id="KW-1185">Reference proteome</keyword>
<dbReference type="Pfam" id="PF00704">
    <property type="entry name" value="Glyco_hydro_18"/>
    <property type="match status" value="1"/>
</dbReference>
<dbReference type="GO" id="GO:0005975">
    <property type="term" value="P:carbohydrate metabolic process"/>
    <property type="evidence" value="ECO:0007669"/>
    <property type="project" value="InterPro"/>
</dbReference>
<protein>
    <recommendedName>
        <fullName evidence="3">chitinase</fullName>
        <ecNumber evidence="3">3.2.1.14</ecNumber>
    </recommendedName>
</protein>
<evidence type="ECO:0000259" key="7">
    <source>
        <dbReference type="PROSITE" id="PS51175"/>
    </source>
</evidence>
<dbReference type="EC" id="3.2.1.14" evidence="3"/>
<evidence type="ECO:0000256" key="1">
    <source>
        <dbReference type="ARBA" id="ARBA00000822"/>
    </source>
</evidence>
<evidence type="ECO:0000256" key="3">
    <source>
        <dbReference type="ARBA" id="ARBA00012729"/>
    </source>
</evidence>
<name>A0A9E7A058_9FLAO</name>
<dbReference type="Pfam" id="PF18962">
    <property type="entry name" value="Por_Secre_tail"/>
    <property type="match status" value="1"/>
</dbReference>
<dbReference type="PROSITE" id="PS50915">
    <property type="entry name" value="CRYSTALLIN_BETA_GAMMA"/>
    <property type="match status" value="1"/>
</dbReference>
<evidence type="ECO:0000313" key="10">
    <source>
        <dbReference type="Proteomes" id="UP000831290"/>
    </source>
</evidence>
<dbReference type="Gene3D" id="3.20.20.80">
    <property type="entry name" value="Glycosidases"/>
    <property type="match status" value="1"/>
</dbReference>
<accession>A0A9E7A058</accession>
<dbReference type="CDD" id="cd04080">
    <property type="entry name" value="CBM6_cellulase-like"/>
    <property type="match status" value="1"/>
</dbReference>
<dbReference type="InterPro" id="IPR005084">
    <property type="entry name" value="CBM6"/>
</dbReference>
<evidence type="ECO:0000259" key="8">
    <source>
        <dbReference type="PROSITE" id="PS51910"/>
    </source>
</evidence>
<dbReference type="InterPro" id="IPR001223">
    <property type="entry name" value="Glyco_hydro18_cat"/>
</dbReference>
<dbReference type="SUPFAM" id="SSF49785">
    <property type="entry name" value="Galactose-binding domain-like"/>
    <property type="match status" value="1"/>
</dbReference>
<dbReference type="GO" id="GO:0008843">
    <property type="term" value="F:endochitinase activity"/>
    <property type="evidence" value="ECO:0007669"/>
    <property type="project" value="UniProtKB-EC"/>
</dbReference>
<dbReference type="PANTHER" id="PTHR11177:SF317">
    <property type="entry name" value="CHITINASE 12-RELATED"/>
    <property type="match status" value="1"/>
</dbReference>
<dbReference type="AlphaFoldDB" id="A0A9E7A058"/>
<evidence type="ECO:0000256" key="5">
    <source>
        <dbReference type="ARBA" id="ARBA00022737"/>
    </source>
</evidence>
<dbReference type="SMART" id="SM00247">
    <property type="entry name" value="XTALbg"/>
    <property type="match status" value="1"/>
</dbReference>
<dbReference type="SUPFAM" id="SSF49695">
    <property type="entry name" value="gamma-Crystallin-like"/>
    <property type="match status" value="1"/>
</dbReference>
<dbReference type="Gene3D" id="2.60.20.10">
    <property type="entry name" value="Crystallins"/>
    <property type="match status" value="1"/>
</dbReference>
<dbReference type="InterPro" id="IPR017853">
    <property type="entry name" value="GH"/>
</dbReference>
<comment type="similarity">
    <text evidence="2">Belongs to the beta/gamma-crystallin family.</text>
</comment>
<dbReference type="GO" id="GO:0008061">
    <property type="term" value="F:chitin binding"/>
    <property type="evidence" value="ECO:0007669"/>
    <property type="project" value="InterPro"/>
</dbReference>
<evidence type="ECO:0000313" key="9">
    <source>
        <dbReference type="EMBL" id="UOB18382.1"/>
    </source>
</evidence>
<dbReference type="KEGG" id="fbm:MQE35_03615"/>
<dbReference type="InterPro" id="IPR008979">
    <property type="entry name" value="Galactose-bd-like_sf"/>
</dbReference>
<dbReference type="PROSITE" id="PS51910">
    <property type="entry name" value="GH18_2"/>
    <property type="match status" value="1"/>
</dbReference>
<dbReference type="RefSeq" id="WP_255844563.1">
    <property type="nucleotide sequence ID" value="NZ_CP094358.1"/>
</dbReference>